<dbReference type="OrthoDB" id="5339269at2"/>
<proteinExistence type="predicted"/>
<dbReference type="Proteomes" id="UP000282971">
    <property type="component" value="Unassembled WGS sequence"/>
</dbReference>
<keyword evidence="1" id="KW-0732">Signal</keyword>
<protein>
    <recommendedName>
        <fullName evidence="4">Sel1 repeat family protein</fullName>
    </recommendedName>
</protein>
<gene>
    <name evidence="2" type="ORF">EOD43_22040</name>
</gene>
<organism evidence="2 3">
    <name type="scientific">Sphingomonas crocodyli</name>
    <dbReference type="NCBI Taxonomy" id="1979270"/>
    <lineage>
        <taxon>Bacteria</taxon>
        <taxon>Pseudomonadati</taxon>
        <taxon>Pseudomonadota</taxon>
        <taxon>Alphaproteobacteria</taxon>
        <taxon>Sphingomonadales</taxon>
        <taxon>Sphingomonadaceae</taxon>
        <taxon>Sphingomonas</taxon>
    </lineage>
</organism>
<reference evidence="2 3" key="1">
    <citation type="submission" date="2019-01" db="EMBL/GenBank/DDBJ databases">
        <authorList>
            <person name="Chen W.-M."/>
        </authorList>
    </citation>
    <scope>NUCLEOTIDE SEQUENCE [LARGE SCALE GENOMIC DNA]</scope>
    <source>
        <strain evidence="2 3">CCP-7</strain>
    </source>
</reference>
<sequence>MTEKAGISGTILLLLSAFMLTGVAPAAEPGQLEVRNYTTPGNLESPHDIGCIPLSAASPKYNPVDLYRGAKLCLNSGRYQEAFALIGLANAYGRFDMLRVADRTAHQAVTMARMEVFRDTPDAVKSELSAVVAKNSDNAEKRADLCRELRRLGHPTYYPRYMVQHGMAAFMQRGGEELVGAFDKNKAWSDVLNTYAKCA</sequence>
<feature type="signal peptide" evidence="1">
    <location>
        <begin position="1"/>
        <end position="26"/>
    </location>
</feature>
<evidence type="ECO:0000256" key="1">
    <source>
        <dbReference type="SAM" id="SignalP"/>
    </source>
</evidence>
<evidence type="ECO:0000313" key="3">
    <source>
        <dbReference type="Proteomes" id="UP000282971"/>
    </source>
</evidence>
<dbReference type="EMBL" id="SACN01000005">
    <property type="protein sequence ID" value="RVT89446.1"/>
    <property type="molecule type" value="Genomic_DNA"/>
</dbReference>
<feature type="chain" id="PRO_5019149309" description="Sel1 repeat family protein" evidence="1">
    <location>
        <begin position="27"/>
        <end position="199"/>
    </location>
</feature>
<dbReference type="RefSeq" id="WP_127746526.1">
    <property type="nucleotide sequence ID" value="NZ_SACN01000005.1"/>
</dbReference>
<evidence type="ECO:0008006" key="4">
    <source>
        <dbReference type="Google" id="ProtNLM"/>
    </source>
</evidence>
<keyword evidence="3" id="KW-1185">Reference proteome</keyword>
<comment type="caution">
    <text evidence="2">The sequence shown here is derived from an EMBL/GenBank/DDBJ whole genome shotgun (WGS) entry which is preliminary data.</text>
</comment>
<dbReference type="AlphaFoldDB" id="A0A437LVN4"/>
<name>A0A437LVN4_9SPHN</name>
<accession>A0A437LVN4</accession>
<evidence type="ECO:0000313" key="2">
    <source>
        <dbReference type="EMBL" id="RVT89446.1"/>
    </source>
</evidence>